<keyword evidence="7" id="KW-1185">Reference proteome</keyword>
<organism evidence="6 7">
    <name type="scientific">Halalkalibacter alkaliphilus</name>
    <dbReference type="NCBI Taxonomy" id="2917993"/>
    <lineage>
        <taxon>Bacteria</taxon>
        <taxon>Bacillati</taxon>
        <taxon>Bacillota</taxon>
        <taxon>Bacilli</taxon>
        <taxon>Bacillales</taxon>
        <taxon>Bacillaceae</taxon>
        <taxon>Halalkalibacter</taxon>
    </lineage>
</organism>
<reference evidence="6" key="1">
    <citation type="submission" date="2022-02" db="EMBL/GenBank/DDBJ databases">
        <title>Halalkalibacter sp. nov. isolated from Lonar Lake, India.</title>
        <authorList>
            <person name="Joshi A."/>
            <person name="Thite S."/>
            <person name="Lodha T."/>
        </authorList>
    </citation>
    <scope>NUCLEOTIDE SEQUENCE</scope>
    <source>
        <strain evidence="6">MEB205</strain>
    </source>
</reference>
<feature type="transmembrane region" description="Helical" evidence="2">
    <location>
        <begin position="395"/>
        <end position="415"/>
    </location>
</feature>
<evidence type="ECO:0000256" key="2">
    <source>
        <dbReference type="SAM" id="Phobius"/>
    </source>
</evidence>
<feature type="region of interest" description="Disordered" evidence="1">
    <location>
        <begin position="540"/>
        <end position="570"/>
    </location>
</feature>
<dbReference type="AlphaFoldDB" id="A0A9X1ZUI3"/>
<proteinExistence type="predicted"/>
<dbReference type="Pfam" id="PF09972">
    <property type="entry name" value="DUF2207"/>
    <property type="match status" value="1"/>
</dbReference>
<keyword evidence="3" id="KW-0732">Signal</keyword>
<dbReference type="InterPro" id="IPR018702">
    <property type="entry name" value="DUF2207"/>
</dbReference>
<dbReference type="Pfam" id="PF20990">
    <property type="entry name" value="DUF2207_C"/>
    <property type="match status" value="1"/>
</dbReference>
<comment type="caution">
    <text evidence="6">The sequence shown here is derived from an EMBL/GenBank/DDBJ whole genome shotgun (WGS) entry which is preliminary data.</text>
</comment>
<feature type="transmembrane region" description="Helical" evidence="2">
    <location>
        <begin position="421"/>
        <end position="441"/>
    </location>
</feature>
<keyword evidence="2" id="KW-0472">Membrane</keyword>
<evidence type="ECO:0000256" key="3">
    <source>
        <dbReference type="SAM" id="SignalP"/>
    </source>
</evidence>
<keyword evidence="2" id="KW-0812">Transmembrane</keyword>
<evidence type="ECO:0000313" key="7">
    <source>
        <dbReference type="Proteomes" id="UP001139150"/>
    </source>
</evidence>
<dbReference type="Proteomes" id="UP001139150">
    <property type="component" value="Unassembled WGS sequence"/>
</dbReference>
<gene>
    <name evidence="6" type="ORF">MF646_01325</name>
</gene>
<feature type="signal peptide" evidence="3">
    <location>
        <begin position="1"/>
        <end position="24"/>
    </location>
</feature>
<dbReference type="RefSeq" id="WP_250094677.1">
    <property type="nucleotide sequence ID" value="NZ_JAKRYL010000001.1"/>
</dbReference>
<evidence type="ECO:0000259" key="4">
    <source>
        <dbReference type="Pfam" id="PF09972"/>
    </source>
</evidence>
<feature type="transmembrane region" description="Helical" evidence="2">
    <location>
        <begin position="238"/>
        <end position="259"/>
    </location>
</feature>
<feature type="compositionally biased region" description="Gly residues" evidence="1">
    <location>
        <begin position="552"/>
        <end position="570"/>
    </location>
</feature>
<feature type="domain" description="Predicted membrane protein YciQ-like C-terminal" evidence="5">
    <location>
        <begin position="292"/>
        <end position="460"/>
    </location>
</feature>
<protein>
    <submittedName>
        <fullName evidence="6">DUF2207 domain-containing protein</fullName>
    </submittedName>
</protein>
<keyword evidence="2" id="KW-1133">Transmembrane helix</keyword>
<evidence type="ECO:0000259" key="5">
    <source>
        <dbReference type="Pfam" id="PF20990"/>
    </source>
</evidence>
<name>A0A9X1ZUI3_9BACI</name>
<feature type="chain" id="PRO_5040905033" evidence="3">
    <location>
        <begin position="25"/>
        <end position="570"/>
    </location>
</feature>
<evidence type="ECO:0000313" key="6">
    <source>
        <dbReference type="EMBL" id="MCL7745749.1"/>
    </source>
</evidence>
<dbReference type="InterPro" id="IPR048389">
    <property type="entry name" value="YciQ-like_C"/>
</dbReference>
<sequence length="570" mass="64439">MKNKKMISLLIVALLLFIPSKVLAVEYEITSVEIHAYLQANGNVSVQESHTYDFSGEFGGIIREIIPKKGWEIFQLEAFEDNLPLLIESNETEHRIHRSGEDETIKIDLFYEIKNGVDVYTDVAEFYWPFFDRSNDSTYGNLTINVYPPESTANVIAFGYDEAFQKETVLQGGHVQYNFGQVPSKRNGDIRVAYDANLFGAATISSNQLMRTEIEETKQQLLEKEAAALERKDSLSSIGTMIVPLFSFVLLFLLYRAWFEAKGKRSSLMREVTTWELIPKETLSMLTTIFYMNYQQIHPETVAAALLDLVRKGYVKKLKDDRFRLVDRSELLKHETVLVEWLFDEIGNDNEFNFDDLSSYLKNKKNHQKYQRQKVKWQEAVRVELKEASLYENKVKYRVIVGLLSMILLPFIILFAIHGLIFFAVSSGILCIALILFAICYNPKTWDGTKVTLQWRNFKQQFPNMQPSNWQVLSEDDKMRAFIYGLGMNEKSIKKKNETLLNAFNPTISANPSGAAYSFDSTWLIIAAVTSSNFKRADKTTGVVDSSSGGSSISGGGSGAGGGGGGSGAF</sequence>
<accession>A0A9X1ZUI3</accession>
<dbReference type="EMBL" id="JAKRYL010000001">
    <property type="protein sequence ID" value="MCL7745749.1"/>
    <property type="molecule type" value="Genomic_DNA"/>
</dbReference>
<feature type="domain" description="DUF2207" evidence="4">
    <location>
        <begin position="28"/>
        <end position="193"/>
    </location>
</feature>
<evidence type="ECO:0000256" key="1">
    <source>
        <dbReference type="SAM" id="MobiDB-lite"/>
    </source>
</evidence>